<evidence type="ECO:0000256" key="5">
    <source>
        <dbReference type="SAM" id="MobiDB-lite"/>
    </source>
</evidence>
<evidence type="ECO:0000256" key="2">
    <source>
        <dbReference type="ARBA" id="ARBA00022737"/>
    </source>
</evidence>
<dbReference type="Pfam" id="PF00629">
    <property type="entry name" value="MAM"/>
    <property type="match status" value="1"/>
</dbReference>
<dbReference type="InterPro" id="IPR013320">
    <property type="entry name" value="ConA-like_dom_sf"/>
</dbReference>
<evidence type="ECO:0000256" key="3">
    <source>
        <dbReference type="ARBA" id="ARBA00023157"/>
    </source>
</evidence>
<reference evidence="9" key="1">
    <citation type="submission" date="2025-08" db="UniProtKB">
        <authorList>
            <consortium name="RefSeq"/>
        </authorList>
    </citation>
    <scope>IDENTIFICATION</scope>
</reference>
<accession>A0ABM1FAN1</accession>
<dbReference type="InterPro" id="IPR000436">
    <property type="entry name" value="Sushi_SCR_CCP_dom"/>
</dbReference>
<dbReference type="PROSITE" id="PS50060">
    <property type="entry name" value="MAM_2"/>
    <property type="match status" value="1"/>
</dbReference>
<dbReference type="InterPro" id="IPR051277">
    <property type="entry name" value="SEZ6_CSMD_C4BPB_Regulators"/>
</dbReference>
<protein>
    <submittedName>
        <fullName evidence="9">C4b-binding protein beta chain-like</fullName>
    </submittedName>
</protein>
<dbReference type="InterPro" id="IPR000998">
    <property type="entry name" value="MAM_dom"/>
</dbReference>
<sequence>MGDEWRSRRRLAGSPYFARQYYGSISVRPSKRPRGKRPRSRCPRPSISNGRVKIRGRGRIARFRCRKRFYLIGSQYISCITRKWSQPPPVCASPRCEAPPTPRFAVVMRHYEGAMLEYRCQPGSNLTGAAVLVCDGSSWNGTAPTCEEAFPDASYNCSFEQGYCGWTHGLFDDFQWQRIQHSAPSKPVGTGPSFDHTLGVDQSGLLRGTWSE</sequence>
<name>A0ABM1FAN1_PRICU</name>
<dbReference type="PANTHER" id="PTHR45656:SF4">
    <property type="entry name" value="PROTEIN CBR-CLEC-78"/>
    <property type="match status" value="1"/>
</dbReference>
<gene>
    <name evidence="9" type="primary">LOC106821274</name>
</gene>
<dbReference type="Proteomes" id="UP000695022">
    <property type="component" value="Unplaced"/>
</dbReference>
<dbReference type="InterPro" id="IPR035976">
    <property type="entry name" value="Sushi/SCR/CCP_sf"/>
</dbReference>
<dbReference type="CDD" id="cd00033">
    <property type="entry name" value="CCP"/>
    <property type="match status" value="2"/>
</dbReference>
<evidence type="ECO:0000313" key="8">
    <source>
        <dbReference type="Proteomes" id="UP000695022"/>
    </source>
</evidence>
<feature type="domain" description="MAM" evidence="6">
    <location>
        <begin position="155"/>
        <end position="204"/>
    </location>
</feature>
<evidence type="ECO:0000259" key="6">
    <source>
        <dbReference type="PROSITE" id="PS50060"/>
    </source>
</evidence>
<evidence type="ECO:0000256" key="4">
    <source>
        <dbReference type="PROSITE-ProRule" id="PRU00302"/>
    </source>
</evidence>
<dbReference type="PROSITE" id="PS50923">
    <property type="entry name" value="SUSHI"/>
    <property type="match status" value="2"/>
</dbReference>
<feature type="region of interest" description="Disordered" evidence="5">
    <location>
        <begin position="27"/>
        <end position="48"/>
    </location>
</feature>
<dbReference type="PANTHER" id="PTHR45656">
    <property type="entry name" value="PROTEIN CBR-CLEC-78"/>
    <property type="match status" value="1"/>
</dbReference>
<keyword evidence="8" id="KW-1185">Reference proteome</keyword>
<dbReference type="Gene3D" id="2.60.120.200">
    <property type="match status" value="1"/>
</dbReference>
<evidence type="ECO:0000256" key="1">
    <source>
        <dbReference type="ARBA" id="ARBA00022729"/>
    </source>
</evidence>
<dbReference type="Pfam" id="PF00084">
    <property type="entry name" value="Sushi"/>
    <property type="match status" value="2"/>
</dbReference>
<organism evidence="8 9">
    <name type="scientific">Priapulus caudatus</name>
    <name type="common">Priapulid worm</name>
    <dbReference type="NCBI Taxonomy" id="37621"/>
    <lineage>
        <taxon>Eukaryota</taxon>
        <taxon>Metazoa</taxon>
        <taxon>Ecdysozoa</taxon>
        <taxon>Scalidophora</taxon>
        <taxon>Priapulida</taxon>
        <taxon>Priapulimorpha</taxon>
        <taxon>Priapulimorphida</taxon>
        <taxon>Priapulidae</taxon>
        <taxon>Priapulus</taxon>
    </lineage>
</organism>
<dbReference type="SUPFAM" id="SSF57535">
    <property type="entry name" value="Complement control module/SCR domain"/>
    <property type="match status" value="2"/>
</dbReference>
<keyword evidence="3" id="KW-1015">Disulfide bond</keyword>
<evidence type="ECO:0000313" key="9">
    <source>
        <dbReference type="RefSeq" id="XP_014681502.1"/>
    </source>
</evidence>
<feature type="domain" description="Sushi" evidence="7">
    <location>
        <begin position="40"/>
        <end position="93"/>
    </location>
</feature>
<keyword evidence="2" id="KW-0677">Repeat</keyword>
<proteinExistence type="predicted"/>
<keyword evidence="4" id="KW-0768">Sushi</keyword>
<dbReference type="SMART" id="SM00032">
    <property type="entry name" value="CCP"/>
    <property type="match status" value="2"/>
</dbReference>
<dbReference type="SUPFAM" id="SSF49899">
    <property type="entry name" value="Concanavalin A-like lectins/glucanases"/>
    <property type="match status" value="1"/>
</dbReference>
<keyword evidence="1" id="KW-0732">Signal</keyword>
<evidence type="ECO:0000259" key="7">
    <source>
        <dbReference type="PROSITE" id="PS50923"/>
    </source>
</evidence>
<dbReference type="RefSeq" id="XP_014681502.1">
    <property type="nucleotide sequence ID" value="XM_014826016.1"/>
</dbReference>
<dbReference type="Gene3D" id="2.10.70.10">
    <property type="entry name" value="Complement Module, domain 1"/>
    <property type="match status" value="2"/>
</dbReference>
<comment type="caution">
    <text evidence="4">Lacks conserved residue(s) required for the propagation of feature annotation.</text>
</comment>
<feature type="compositionally biased region" description="Basic residues" evidence="5">
    <location>
        <begin position="29"/>
        <end position="42"/>
    </location>
</feature>
<dbReference type="GeneID" id="106821274"/>
<feature type="domain" description="Sushi" evidence="7">
    <location>
        <begin position="94"/>
        <end position="148"/>
    </location>
</feature>